<sequence length="17" mass="2109">MSHKNYVTILLRQVRHN</sequence>
<reference evidence="1" key="2">
    <citation type="journal article" date="2015" name="Fish Shellfish Immunol.">
        <title>Early steps in the European eel (Anguilla anguilla)-Vibrio vulnificus interaction in the gills: Role of the RtxA13 toxin.</title>
        <authorList>
            <person name="Callol A."/>
            <person name="Pajuelo D."/>
            <person name="Ebbesson L."/>
            <person name="Teles M."/>
            <person name="MacKenzie S."/>
            <person name="Amaro C."/>
        </authorList>
    </citation>
    <scope>NUCLEOTIDE SEQUENCE</scope>
</reference>
<proteinExistence type="predicted"/>
<protein>
    <submittedName>
        <fullName evidence="1">Uncharacterized protein</fullName>
    </submittedName>
</protein>
<reference evidence="1" key="1">
    <citation type="submission" date="2014-11" db="EMBL/GenBank/DDBJ databases">
        <authorList>
            <person name="Amaro Gonzalez C."/>
        </authorList>
    </citation>
    <scope>NUCLEOTIDE SEQUENCE</scope>
</reference>
<name>A0A0E9VYG8_ANGAN</name>
<dbReference type="AlphaFoldDB" id="A0A0E9VYG8"/>
<evidence type="ECO:0000313" key="1">
    <source>
        <dbReference type="EMBL" id="JAH82273.1"/>
    </source>
</evidence>
<accession>A0A0E9VYG8</accession>
<dbReference type="EMBL" id="GBXM01026304">
    <property type="protein sequence ID" value="JAH82273.1"/>
    <property type="molecule type" value="Transcribed_RNA"/>
</dbReference>
<organism evidence="1">
    <name type="scientific">Anguilla anguilla</name>
    <name type="common">European freshwater eel</name>
    <name type="synonym">Muraena anguilla</name>
    <dbReference type="NCBI Taxonomy" id="7936"/>
    <lineage>
        <taxon>Eukaryota</taxon>
        <taxon>Metazoa</taxon>
        <taxon>Chordata</taxon>
        <taxon>Craniata</taxon>
        <taxon>Vertebrata</taxon>
        <taxon>Euteleostomi</taxon>
        <taxon>Actinopterygii</taxon>
        <taxon>Neopterygii</taxon>
        <taxon>Teleostei</taxon>
        <taxon>Anguilliformes</taxon>
        <taxon>Anguillidae</taxon>
        <taxon>Anguilla</taxon>
    </lineage>
</organism>